<keyword evidence="3 5" id="KW-1133">Transmembrane helix</keyword>
<proteinExistence type="predicted"/>
<gene>
    <name evidence="6" type="ORF">UR38_C0002G0097</name>
</gene>
<sequence length="249" mass="27232">MNEVLNLFLLALLGSVIALFGGVVFLYNRSLSSTLEKYSVPFAAGVLVTVSLLGLIPESEHEIGEISHWIVLGSFLGVYLFEHLFFGIHHHGDGDDHHEIKDSSIGLVIFGDTIHNFIDGVAIGASFMINPNLGLITAFSTFLHEVPHEIGDFGILLKAGWKNSRILLINIFSSLTTIIGAFLVYLFNSNDYLNGSLMAVSAGVFLYLGASDFLPKIKEQKLHKLKSILPLILGSAIIILTLLLIPHEH</sequence>
<feature type="transmembrane region" description="Helical" evidence="5">
    <location>
        <begin position="68"/>
        <end position="88"/>
    </location>
</feature>
<evidence type="ECO:0000256" key="1">
    <source>
        <dbReference type="ARBA" id="ARBA00004141"/>
    </source>
</evidence>
<dbReference type="GO" id="GO:0006882">
    <property type="term" value="P:intracellular zinc ion homeostasis"/>
    <property type="evidence" value="ECO:0007669"/>
    <property type="project" value="TreeGrafter"/>
</dbReference>
<dbReference type="Proteomes" id="UP000033995">
    <property type="component" value="Unassembled WGS sequence"/>
</dbReference>
<comment type="caution">
    <text evidence="6">The sequence shown here is derived from an EMBL/GenBank/DDBJ whole genome shotgun (WGS) entry which is preliminary data.</text>
</comment>
<feature type="transmembrane region" description="Helical" evidence="5">
    <location>
        <begin position="193"/>
        <end position="215"/>
    </location>
</feature>
<dbReference type="AlphaFoldDB" id="A0A0F9ZUR2"/>
<dbReference type="InterPro" id="IPR003689">
    <property type="entry name" value="ZIP"/>
</dbReference>
<evidence type="ECO:0000313" key="6">
    <source>
        <dbReference type="EMBL" id="KKP47994.1"/>
    </source>
</evidence>
<dbReference type="PANTHER" id="PTHR16950">
    <property type="entry name" value="ZINC TRANSPORTER SLC39A7 HISTIDINE-RICH MEMBRANE PROTEIN KE4"/>
    <property type="match status" value="1"/>
</dbReference>
<dbReference type="Pfam" id="PF02535">
    <property type="entry name" value="Zip"/>
    <property type="match status" value="1"/>
</dbReference>
<feature type="transmembrane region" description="Helical" evidence="5">
    <location>
        <begin position="166"/>
        <end position="187"/>
    </location>
</feature>
<dbReference type="PANTHER" id="PTHR16950:SF17">
    <property type="entry name" value="ZRT (ZRT), IRT- (IRT-) LIKE PROTEIN TRANSPORTER"/>
    <property type="match status" value="1"/>
</dbReference>
<protein>
    <submittedName>
        <fullName evidence="6">Metal cation transporter, ZIP family</fullName>
    </submittedName>
</protein>
<evidence type="ECO:0000256" key="3">
    <source>
        <dbReference type="ARBA" id="ARBA00022989"/>
    </source>
</evidence>
<feature type="transmembrane region" description="Helical" evidence="5">
    <location>
        <begin position="227"/>
        <end position="245"/>
    </location>
</feature>
<feature type="transmembrane region" description="Helical" evidence="5">
    <location>
        <begin position="6"/>
        <end position="26"/>
    </location>
</feature>
<evidence type="ECO:0000313" key="7">
    <source>
        <dbReference type="Proteomes" id="UP000033995"/>
    </source>
</evidence>
<organism evidence="6 7">
    <name type="scientific">Candidatus Woesebacteria bacterium GW2011_GWA2_33_28</name>
    <dbReference type="NCBI Taxonomy" id="1618561"/>
    <lineage>
        <taxon>Bacteria</taxon>
        <taxon>Candidatus Woeseibacteriota</taxon>
    </lineage>
</organism>
<evidence type="ECO:0000256" key="5">
    <source>
        <dbReference type="SAM" id="Phobius"/>
    </source>
</evidence>
<feature type="transmembrane region" description="Helical" evidence="5">
    <location>
        <begin position="38"/>
        <end position="56"/>
    </location>
</feature>
<keyword evidence="2 5" id="KW-0812">Transmembrane</keyword>
<dbReference type="EMBL" id="LBOZ01000002">
    <property type="protein sequence ID" value="KKP47994.1"/>
    <property type="molecule type" value="Genomic_DNA"/>
</dbReference>
<comment type="subcellular location">
    <subcellularLocation>
        <location evidence="1">Membrane</location>
        <topology evidence="1">Multi-pass membrane protein</topology>
    </subcellularLocation>
</comment>
<evidence type="ECO:0000256" key="4">
    <source>
        <dbReference type="ARBA" id="ARBA00023136"/>
    </source>
</evidence>
<accession>A0A0F9ZUR2</accession>
<evidence type="ECO:0000256" key="2">
    <source>
        <dbReference type="ARBA" id="ARBA00022692"/>
    </source>
</evidence>
<dbReference type="GO" id="GO:0005385">
    <property type="term" value="F:zinc ion transmembrane transporter activity"/>
    <property type="evidence" value="ECO:0007669"/>
    <property type="project" value="TreeGrafter"/>
</dbReference>
<keyword evidence="4 5" id="KW-0472">Membrane</keyword>
<dbReference type="GO" id="GO:0016020">
    <property type="term" value="C:membrane"/>
    <property type="evidence" value="ECO:0007669"/>
    <property type="project" value="UniProtKB-SubCell"/>
</dbReference>
<reference evidence="6 7" key="1">
    <citation type="journal article" date="2015" name="Nature">
        <title>rRNA introns, odd ribosomes, and small enigmatic genomes across a large radiation of phyla.</title>
        <authorList>
            <person name="Brown C.T."/>
            <person name="Hug L.A."/>
            <person name="Thomas B.C."/>
            <person name="Sharon I."/>
            <person name="Castelle C.J."/>
            <person name="Singh A."/>
            <person name="Wilkins M.J."/>
            <person name="Williams K.H."/>
            <person name="Banfield J.F."/>
        </authorList>
    </citation>
    <scope>NUCLEOTIDE SEQUENCE [LARGE SCALE GENOMIC DNA]</scope>
</reference>
<name>A0A0F9ZUR2_9BACT</name>